<dbReference type="AlphaFoldDB" id="A0A444XZF2"/>
<evidence type="ECO:0000313" key="3">
    <source>
        <dbReference type="Proteomes" id="UP000289738"/>
    </source>
</evidence>
<dbReference type="PANTHER" id="PTHR46033">
    <property type="entry name" value="PROTEIN MAIN-LIKE 2"/>
    <property type="match status" value="1"/>
</dbReference>
<feature type="domain" description="Aminotransferase-like plant mobile" evidence="1">
    <location>
        <begin position="15"/>
        <end position="124"/>
    </location>
</feature>
<organism evidence="2 3">
    <name type="scientific">Arachis hypogaea</name>
    <name type="common">Peanut</name>
    <dbReference type="NCBI Taxonomy" id="3818"/>
    <lineage>
        <taxon>Eukaryota</taxon>
        <taxon>Viridiplantae</taxon>
        <taxon>Streptophyta</taxon>
        <taxon>Embryophyta</taxon>
        <taxon>Tracheophyta</taxon>
        <taxon>Spermatophyta</taxon>
        <taxon>Magnoliopsida</taxon>
        <taxon>eudicotyledons</taxon>
        <taxon>Gunneridae</taxon>
        <taxon>Pentapetalae</taxon>
        <taxon>rosids</taxon>
        <taxon>fabids</taxon>
        <taxon>Fabales</taxon>
        <taxon>Fabaceae</taxon>
        <taxon>Papilionoideae</taxon>
        <taxon>50 kb inversion clade</taxon>
        <taxon>dalbergioids sensu lato</taxon>
        <taxon>Dalbergieae</taxon>
        <taxon>Pterocarpus clade</taxon>
        <taxon>Arachis</taxon>
    </lineage>
</organism>
<dbReference type="Proteomes" id="UP000289738">
    <property type="component" value="Chromosome B08"/>
</dbReference>
<reference evidence="2 3" key="1">
    <citation type="submission" date="2019-01" db="EMBL/GenBank/DDBJ databases">
        <title>Sequencing of cultivated peanut Arachis hypogaea provides insights into genome evolution and oil improvement.</title>
        <authorList>
            <person name="Chen X."/>
        </authorList>
    </citation>
    <scope>NUCLEOTIDE SEQUENCE [LARGE SCALE GENOMIC DNA]</scope>
    <source>
        <strain evidence="3">cv. Fuhuasheng</strain>
        <tissue evidence="2">Leaves</tissue>
    </source>
</reference>
<dbReference type="Pfam" id="PF10536">
    <property type="entry name" value="PMD"/>
    <property type="match status" value="1"/>
</dbReference>
<sequence length="127" mass="15041">MSLDDRIVSYFQMAGLYYLARLNETWFRLDEPLVSAFMERWHLEMHTFHMSFGERTITVQDVACQLWLPIDGQYVSGYLMDFERHIEGGSPAWAWFKELLGVLPLANCIDKFRVKCTWMQETFSELS</sequence>
<protein>
    <recommendedName>
        <fullName evidence="1">Aminotransferase-like plant mobile domain-containing protein</fullName>
    </recommendedName>
</protein>
<dbReference type="InterPro" id="IPR019557">
    <property type="entry name" value="AminoTfrase-like_pln_mobile"/>
</dbReference>
<dbReference type="GO" id="GO:0010073">
    <property type="term" value="P:meristem maintenance"/>
    <property type="evidence" value="ECO:0007669"/>
    <property type="project" value="InterPro"/>
</dbReference>
<gene>
    <name evidence="2" type="ORF">Ahy_B08g090052</name>
</gene>
<dbReference type="PANTHER" id="PTHR46033:SF8">
    <property type="entry name" value="PROTEIN MAINTENANCE OF MERISTEMS-LIKE"/>
    <property type="match status" value="1"/>
</dbReference>
<dbReference type="EMBL" id="SDMP01000018">
    <property type="protein sequence ID" value="RYQ95062.1"/>
    <property type="molecule type" value="Genomic_DNA"/>
</dbReference>
<keyword evidence="3" id="KW-1185">Reference proteome</keyword>
<evidence type="ECO:0000259" key="1">
    <source>
        <dbReference type="Pfam" id="PF10536"/>
    </source>
</evidence>
<accession>A0A444XZF2</accession>
<evidence type="ECO:0000313" key="2">
    <source>
        <dbReference type="EMBL" id="RYQ95062.1"/>
    </source>
</evidence>
<comment type="caution">
    <text evidence="2">The sequence shown here is derived from an EMBL/GenBank/DDBJ whole genome shotgun (WGS) entry which is preliminary data.</text>
</comment>
<dbReference type="InterPro" id="IPR044824">
    <property type="entry name" value="MAIN-like"/>
</dbReference>
<name>A0A444XZF2_ARAHY</name>
<proteinExistence type="predicted"/>